<dbReference type="OrthoDB" id="10382437at2759"/>
<name>A0A0D8XME9_DICVI</name>
<gene>
    <name evidence="2" type="ORF">DICVIV_08152</name>
</gene>
<protein>
    <submittedName>
        <fullName evidence="2">Uncharacterized protein</fullName>
    </submittedName>
</protein>
<feature type="compositionally biased region" description="Basic and acidic residues" evidence="1">
    <location>
        <begin position="33"/>
        <end position="45"/>
    </location>
</feature>
<dbReference type="EMBL" id="KN716386">
    <property type="protein sequence ID" value="KJH45798.1"/>
    <property type="molecule type" value="Genomic_DNA"/>
</dbReference>
<sequence length="135" mass="14959">MFREEDVQMSSLPVIAGFNGLENPASILNGGRESNDAGDTDRQCSTDRSISGTPSQSGDDQHQDLDDDPMSGMMVNGSTADSAPHQQVTPLSLSQEVAELKNNLVYLSHQVRELFVRSLDWHTLEKISIFMRYDE</sequence>
<evidence type="ECO:0000256" key="1">
    <source>
        <dbReference type="SAM" id="MobiDB-lite"/>
    </source>
</evidence>
<reference evidence="3" key="2">
    <citation type="journal article" date="2016" name="Sci. Rep.">
        <title>Dictyocaulus viviparus genome, variome and transcriptome elucidate lungworm biology and support future intervention.</title>
        <authorList>
            <person name="McNulty S.N."/>
            <person name="Strube C."/>
            <person name="Rosa B.A."/>
            <person name="Martin J.C."/>
            <person name="Tyagi R."/>
            <person name="Choi Y.J."/>
            <person name="Wang Q."/>
            <person name="Hallsworth Pepin K."/>
            <person name="Zhang X."/>
            <person name="Ozersky P."/>
            <person name="Wilson R.K."/>
            <person name="Sternberg P.W."/>
            <person name="Gasser R.B."/>
            <person name="Mitreva M."/>
        </authorList>
    </citation>
    <scope>NUCLEOTIDE SEQUENCE [LARGE SCALE GENOMIC DNA]</scope>
    <source>
        <strain evidence="3">HannoverDv2000</strain>
    </source>
</reference>
<evidence type="ECO:0000313" key="3">
    <source>
        <dbReference type="Proteomes" id="UP000053766"/>
    </source>
</evidence>
<organism evidence="2 3">
    <name type="scientific">Dictyocaulus viviparus</name>
    <name type="common">Bovine lungworm</name>
    <dbReference type="NCBI Taxonomy" id="29172"/>
    <lineage>
        <taxon>Eukaryota</taxon>
        <taxon>Metazoa</taxon>
        <taxon>Ecdysozoa</taxon>
        <taxon>Nematoda</taxon>
        <taxon>Chromadorea</taxon>
        <taxon>Rhabditida</taxon>
        <taxon>Rhabditina</taxon>
        <taxon>Rhabditomorpha</taxon>
        <taxon>Strongyloidea</taxon>
        <taxon>Metastrongylidae</taxon>
        <taxon>Dictyocaulus</taxon>
    </lineage>
</organism>
<reference evidence="2 3" key="1">
    <citation type="submission" date="2013-11" db="EMBL/GenBank/DDBJ databases">
        <title>Draft genome of the bovine lungworm Dictyocaulus viviparus.</title>
        <authorList>
            <person name="Mitreva M."/>
        </authorList>
    </citation>
    <scope>NUCLEOTIDE SEQUENCE [LARGE SCALE GENOMIC DNA]</scope>
    <source>
        <strain evidence="2 3">HannoverDv2000</strain>
    </source>
</reference>
<feature type="compositionally biased region" description="Polar residues" evidence="1">
    <location>
        <begin position="46"/>
        <end position="58"/>
    </location>
</feature>
<dbReference type="AlphaFoldDB" id="A0A0D8XME9"/>
<feature type="compositionally biased region" description="Polar residues" evidence="1">
    <location>
        <begin position="76"/>
        <end position="89"/>
    </location>
</feature>
<keyword evidence="3" id="KW-1185">Reference proteome</keyword>
<evidence type="ECO:0000313" key="2">
    <source>
        <dbReference type="EMBL" id="KJH45798.1"/>
    </source>
</evidence>
<dbReference type="Proteomes" id="UP000053766">
    <property type="component" value="Unassembled WGS sequence"/>
</dbReference>
<proteinExistence type="predicted"/>
<accession>A0A0D8XME9</accession>
<feature type="region of interest" description="Disordered" evidence="1">
    <location>
        <begin position="22"/>
        <end position="89"/>
    </location>
</feature>